<evidence type="ECO:0000313" key="3">
    <source>
        <dbReference type="Proteomes" id="UP000660611"/>
    </source>
</evidence>
<proteinExistence type="predicted"/>
<name>A0A919U705_9ACTN</name>
<feature type="region of interest" description="Disordered" evidence="1">
    <location>
        <begin position="47"/>
        <end position="67"/>
    </location>
</feature>
<accession>A0A919U705</accession>
<dbReference type="Proteomes" id="UP000660611">
    <property type="component" value="Unassembled WGS sequence"/>
</dbReference>
<comment type="caution">
    <text evidence="2">The sequence shown here is derived from an EMBL/GenBank/DDBJ whole genome shotgun (WGS) entry which is preliminary data.</text>
</comment>
<dbReference type="RefSeq" id="WP_203845888.1">
    <property type="nucleotide sequence ID" value="NZ_BAAAVW010000006.1"/>
</dbReference>
<gene>
    <name evidence="2" type="ORF">Dsi01nite_020780</name>
</gene>
<evidence type="ECO:0000256" key="1">
    <source>
        <dbReference type="SAM" id="MobiDB-lite"/>
    </source>
</evidence>
<evidence type="ECO:0000313" key="2">
    <source>
        <dbReference type="EMBL" id="GIG44037.1"/>
    </source>
</evidence>
<dbReference type="Gene3D" id="6.20.220.10">
    <property type="entry name" value="ClpX chaperone, C4-type zinc finger domain"/>
    <property type="match status" value="1"/>
</dbReference>
<organism evidence="2 3">
    <name type="scientific">Dactylosporangium siamense</name>
    <dbReference type="NCBI Taxonomy" id="685454"/>
    <lineage>
        <taxon>Bacteria</taxon>
        <taxon>Bacillati</taxon>
        <taxon>Actinomycetota</taxon>
        <taxon>Actinomycetes</taxon>
        <taxon>Micromonosporales</taxon>
        <taxon>Micromonosporaceae</taxon>
        <taxon>Dactylosporangium</taxon>
    </lineage>
</organism>
<dbReference type="AlphaFoldDB" id="A0A919U705"/>
<dbReference type="InterPro" id="IPR038366">
    <property type="entry name" value="Znf_CppX_C4_sf"/>
</dbReference>
<reference evidence="2" key="1">
    <citation type="submission" date="2021-01" db="EMBL/GenBank/DDBJ databases">
        <title>Whole genome shotgun sequence of Dactylosporangium siamense NBRC 106093.</title>
        <authorList>
            <person name="Komaki H."/>
            <person name="Tamura T."/>
        </authorList>
    </citation>
    <scope>NUCLEOTIDE SEQUENCE</scope>
    <source>
        <strain evidence="2">NBRC 106093</strain>
    </source>
</reference>
<dbReference type="EMBL" id="BONQ01000030">
    <property type="protein sequence ID" value="GIG44037.1"/>
    <property type="molecule type" value="Genomic_DNA"/>
</dbReference>
<evidence type="ECO:0008006" key="4">
    <source>
        <dbReference type="Google" id="ProtNLM"/>
    </source>
</evidence>
<keyword evidence="3" id="KW-1185">Reference proteome</keyword>
<sequence>MTGFRDITCTLCDRHNRDVHMVGARDGLIICSVCVARCAEILDADTGVESPAGGWASRWPSKPSEGT</sequence>
<protein>
    <recommendedName>
        <fullName evidence="4">ClpX-type ZB domain-containing protein</fullName>
    </recommendedName>
</protein>